<dbReference type="EMBL" id="SOSA01000997">
    <property type="protein sequence ID" value="THC87906.1"/>
    <property type="molecule type" value="Genomic_DNA"/>
</dbReference>
<sequence>MTLKPEQLPATIRGMLIRDIQMTVSIQGLLQSTIQCHPESLQLAISSMWPDTADRPRTYRPWRYISKSDMWMVSTATASDLSRPQLVHYHILEGHLLVDRKPVGKLPAEIRNADSVQELFGPQHLLVFPSALKDMTYVLSTLRSGHQIHFGLYEDQVATRARVRGTVLQFVERAQLWWYKRPGNWMLHVGARQASRRQTLLVDPHSNVFHRIAGIFEHFESADRLVVFQPAKRNLSVELKRMDLDLTVNGKGIFLCRQLRSEIVPSQDAGTWYGLQRWSMTVDMANT</sequence>
<dbReference type="AlphaFoldDB" id="A0A4S3IZP5"/>
<evidence type="ECO:0000313" key="2">
    <source>
        <dbReference type="Proteomes" id="UP000308092"/>
    </source>
</evidence>
<dbReference type="Proteomes" id="UP000308092">
    <property type="component" value="Unassembled WGS sequence"/>
</dbReference>
<organism evidence="1 2">
    <name type="scientific">Aspergillus tanneri</name>
    <dbReference type="NCBI Taxonomy" id="1220188"/>
    <lineage>
        <taxon>Eukaryota</taxon>
        <taxon>Fungi</taxon>
        <taxon>Dikarya</taxon>
        <taxon>Ascomycota</taxon>
        <taxon>Pezizomycotina</taxon>
        <taxon>Eurotiomycetes</taxon>
        <taxon>Eurotiomycetidae</taxon>
        <taxon>Eurotiales</taxon>
        <taxon>Aspergillaceae</taxon>
        <taxon>Aspergillus</taxon>
        <taxon>Aspergillus subgen. Circumdati</taxon>
    </lineage>
</organism>
<dbReference type="VEuPathDB" id="FungiDB:EYZ11_012644"/>
<gene>
    <name evidence="1" type="ORF">EYZ11_012644</name>
</gene>
<accession>A0A4S3IZP5</accession>
<protein>
    <submittedName>
        <fullName evidence="1">Uncharacterized protein</fullName>
    </submittedName>
</protein>
<proteinExistence type="predicted"/>
<name>A0A4S3IZP5_9EURO</name>
<keyword evidence="2" id="KW-1185">Reference proteome</keyword>
<dbReference type="STRING" id="1220188.A0A4S3IZP5"/>
<evidence type="ECO:0000313" key="1">
    <source>
        <dbReference type="EMBL" id="THC87906.1"/>
    </source>
</evidence>
<comment type="caution">
    <text evidence="1">The sequence shown here is derived from an EMBL/GenBank/DDBJ whole genome shotgun (WGS) entry which is preliminary data.</text>
</comment>
<reference evidence="1 2" key="1">
    <citation type="submission" date="2019-03" db="EMBL/GenBank/DDBJ databases">
        <title>The genome sequence of a newly discovered highly antifungal drug resistant Aspergillus species, Aspergillus tanneri NIH 1004.</title>
        <authorList>
            <person name="Mounaud S."/>
            <person name="Singh I."/>
            <person name="Joardar V."/>
            <person name="Pakala S."/>
            <person name="Pakala S."/>
            <person name="Venepally P."/>
            <person name="Hoover J."/>
            <person name="Nierman W."/>
            <person name="Chung J."/>
            <person name="Losada L."/>
        </authorList>
    </citation>
    <scope>NUCLEOTIDE SEQUENCE [LARGE SCALE GENOMIC DNA]</scope>
    <source>
        <strain evidence="1 2">NIH1004</strain>
    </source>
</reference>